<sequence>MAHLEIYTMGRGGGDGRRQNVSLGGGQQKCIEGGVGEAWSQQDLSGLTRMAELPTIPQFFAGRHVFVTGASGFMGKVLVEKLLRSCPDIAKIYMLMRAKRGKSPLDRLQTITNMELFDRLKQEQPHALEKLVVVTGDAIKPGLGLSADDRRILEERVSIIFHVAASVRFDDSITYAVNMNVRGTQEVAELALKMKNLVVLLHVSTTYCNTDRKVIDEVIYPPHGDWKKSIEMVENIDEAVLRLITPKILGGLPNTYTYTKSLAEHLIEDYSERIPAVIFRPSIVISTLDEPIKGWIDNFNGPVGLMVAGGKGIVHCFLADEDITSDYVPVDIAIKSMITAAWHRGSQSCYAISLRRSPSQKVEVYNCSTTEVRALSLGELLSRAYSFALEIPVDKPLWYPSGFVTKYNSVFQIGVIFLHLLPAIIFDTVLKIDGQKPLLINIHRRIYVANLALKYFMLNQWRFLNRRFMSLSTFLHQSDVEAFSIDIVTPDLTDYFRNCLIGGKKYLFKEDLSNIPKARKNIYRLYVLDRIVRVLFFILITLYVVIPFWNAALRQWFKFQDTLFSS</sequence>
<protein>
    <recommendedName>
        <fullName evidence="10">Fatty acyl-CoA reductase</fullName>
        <ecNumber evidence="10">1.2.1.84</ecNumber>
    </recommendedName>
</protein>
<comment type="function">
    <text evidence="10">Catalyzes the reduction of fatty acyl-CoA to fatty alcohols.</text>
</comment>
<evidence type="ECO:0000256" key="5">
    <source>
        <dbReference type="ARBA" id="ARBA00022857"/>
    </source>
</evidence>
<keyword evidence="5 10" id="KW-0521">NADP</keyword>
<name>A0A7R9D316_TIMCR</name>
<dbReference type="GO" id="GO:0080019">
    <property type="term" value="F:alcohol-forming very long-chain fatty acyl-CoA reductase activity"/>
    <property type="evidence" value="ECO:0007669"/>
    <property type="project" value="InterPro"/>
</dbReference>
<dbReference type="InterPro" id="IPR013120">
    <property type="entry name" value="FAR_NAD-bd"/>
</dbReference>
<evidence type="ECO:0000256" key="1">
    <source>
        <dbReference type="ARBA" id="ARBA00004141"/>
    </source>
</evidence>
<comment type="similarity">
    <text evidence="2 10">Belongs to the fatty acyl-CoA reductase family.</text>
</comment>
<dbReference type="GO" id="GO:0035336">
    <property type="term" value="P:long-chain fatty-acyl-CoA metabolic process"/>
    <property type="evidence" value="ECO:0007669"/>
    <property type="project" value="TreeGrafter"/>
</dbReference>
<keyword evidence="8 10" id="KW-0472">Membrane</keyword>
<organism evidence="13">
    <name type="scientific">Timema cristinae</name>
    <name type="common">Walking stick</name>
    <dbReference type="NCBI Taxonomy" id="61476"/>
    <lineage>
        <taxon>Eukaryota</taxon>
        <taxon>Metazoa</taxon>
        <taxon>Ecdysozoa</taxon>
        <taxon>Arthropoda</taxon>
        <taxon>Hexapoda</taxon>
        <taxon>Insecta</taxon>
        <taxon>Pterygota</taxon>
        <taxon>Neoptera</taxon>
        <taxon>Polyneoptera</taxon>
        <taxon>Phasmatodea</taxon>
        <taxon>Timematodea</taxon>
        <taxon>Timematoidea</taxon>
        <taxon>Timematidae</taxon>
        <taxon>Timema</taxon>
    </lineage>
</organism>
<keyword evidence="6 10" id="KW-1133">Transmembrane helix</keyword>
<evidence type="ECO:0000256" key="2">
    <source>
        <dbReference type="ARBA" id="ARBA00005928"/>
    </source>
</evidence>
<dbReference type="PANTHER" id="PTHR11011">
    <property type="entry name" value="MALE STERILITY PROTEIN 2-RELATED"/>
    <property type="match status" value="1"/>
</dbReference>
<evidence type="ECO:0000256" key="3">
    <source>
        <dbReference type="ARBA" id="ARBA00022516"/>
    </source>
</evidence>
<keyword evidence="3 10" id="KW-0444">Lipid biosynthesis</keyword>
<evidence type="ECO:0000256" key="8">
    <source>
        <dbReference type="ARBA" id="ARBA00023136"/>
    </source>
</evidence>
<dbReference type="AlphaFoldDB" id="A0A7R9D316"/>
<keyword evidence="7 10" id="KW-0443">Lipid metabolism</keyword>
<dbReference type="EMBL" id="OC320096">
    <property type="protein sequence ID" value="CAD7407196.1"/>
    <property type="molecule type" value="Genomic_DNA"/>
</dbReference>
<dbReference type="InterPro" id="IPR026055">
    <property type="entry name" value="FAR"/>
</dbReference>
<dbReference type="Pfam" id="PF07993">
    <property type="entry name" value="NAD_binding_4"/>
    <property type="match status" value="1"/>
</dbReference>
<feature type="domain" description="Thioester reductase (TE)" evidence="12">
    <location>
        <begin position="67"/>
        <end position="337"/>
    </location>
</feature>
<gene>
    <name evidence="13" type="ORF">TCEB3V08_LOCUS8911</name>
</gene>
<keyword evidence="10" id="KW-0560">Oxidoreductase</keyword>
<evidence type="ECO:0000259" key="12">
    <source>
        <dbReference type="Pfam" id="PF07993"/>
    </source>
</evidence>
<evidence type="ECO:0000313" key="13">
    <source>
        <dbReference type="EMBL" id="CAD7407196.1"/>
    </source>
</evidence>
<dbReference type="CDD" id="cd05236">
    <property type="entry name" value="FAR-N_SDR_e"/>
    <property type="match status" value="1"/>
</dbReference>
<dbReference type="Pfam" id="PF03015">
    <property type="entry name" value="Sterile"/>
    <property type="match status" value="1"/>
</dbReference>
<evidence type="ECO:0000256" key="6">
    <source>
        <dbReference type="ARBA" id="ARBA00022989"/>
    </source>
</evidence>
<feature type="domain" description="Fatty acyl-CoA reductase C-terminal" evidence="11">
    <location>
        <begin position="418"/>
        <end position="510"/>
    </location>
</feature>
<accession>A0A7R9D316</accession>
<dbReference type="SUPFAM" id="SSF51735">
    <property type="entry name" value="NAD(P)-binding Rossmann-fold domains"/>
    <property type="match status" value="1"/>
</dbReference>
<dbReference type="GO" id="GO:0016020">
    <property type="term" value="C:membrane"/>
    <property type="evidence" value="ECO:0007669"/>
    <property type="project" value="UniProtKB-SubCell"/>
</dbReference>
<dbReference type="CDD" id="cd09071">
    <property type="entry name" value="FAR_C"/>
    <property type="match status" value="1"/>
</dbReference>
<dbReference type="GO" id="GO:0005777">
    <property type="term" value="C:peroxisome"/>
    <property type="evidence" value="ECO:0007669"/>
    <property type="project" value="TreeGrafter"/>
</dbReference>
<dbReference type="EC" id="1.2.1.84" evidence="10"/>
<dbReference type="Gene3D" id="3.40.50.720">
    <property type="entry name" value="NAD(P)-binding Rossmann-like Domain"/>
    <property type="match status" value="1"/>
</dbReference>
<proteinExistence type="inferred from homology"/>
<evidence type="ECO:0000256" key="4">
    <source>
        <dbReference type="ARBA" id="ARBA00022692"/>
    </source>
</evidence>
<dbReference type="InterPro" id="IPR036291">
    <property type="entry name" value="NAD(P)-bd_dom_sf"/>
</dbReference>
<feature type="transmembrane region" description="Helical" evidence="10">
    <location>
        <begin position="531"/>
        <end position="549"/>
    </location>
</feature>
<comment type="subcellular location">
    <subcellularLocation>
        <location evidence="1">Membrane</location>
        <topology evidence="1">Multi-pass membrane protein</topology>
    </subcellularLocation>
</comment>
<dbReference type="InterPro" id="IPR033640">
    <property type="entry name" value="FAR_C"/>
</dbReference>
<evidence type="ECO:0000259" key="11">
    <source>
        <dbReference type="Pfam" id="PF03015"/>
    </source>
</evidence>
<dbReference type="GO" id="GO:0102965">
    <property type="term" value="F:alcohol-forming long-chain fatty acyl-CoA reductase activity"/>
    <property type="evidence" value="ECO:0007669"/>
    <property type="project" value="UniProtKB-EC"/>
</dbReference>
<comment type="catalytic activity">
    <reaction evidence="9 10">
        <text>a long-chain fatty acyl-CoA + 2 NADPH + 2 H(+) = a long-chain primary fatty alcohol + 2 NADP(+) + CoA</text>
        <dbReference type="Rhea" id="RHEA:52716"/>
        <dbReference type="ChEBI" id="CHEBI:15378"/>
        <dbReference type="ChEBI" id="CHEBI:57287"/>
        <dbReference type="ChEBI" id="CHEBI:57783"/>
        <dbReference type="ChEBI" id="CHEBI:58349"/>
        <dbReference type="ChEBI" id="CHEBI:77396"/>
        <dbReference type="ChEBI" id="CHEBI:83139"/>
        <dbReference type="EC" id="1.2.1.84"/>
    </reaction>
</comment>
<evidence type="ECO:0000256" key="10">
    <source>
        <dbReference type="RuleBase" id="RU363097"/>
    </source>
</evidence>
<dbReference type="FunFam" id="3.40.50.720:FF:000143">
    <property type="entry name" value="Fatty acyl-CoA reductase"/>
    <property type="match status" value="1"/>
</dbReference>
<evidence type="ECO:0000256" key="7">
    <source>
        <dbReference type="ARBA" id="ARBA00023098"/>
    </source>
</evidence>
<dbReference type="PANTHER" id="PTHR11011:SF24">
    <property type="entry name" value="FATTY ACYL-COA REDUCTASE"/>
    <property type="match status" value="1"/>
</dbReference>
<keyword evidence="4 10" id="KW-0812">Transmembrane</keyword>
<reference evidence="13" key="1">
    <citation type="submission" date="2020-11" db="EMBL/GenBank/DDBJ databases">
        <authorList>
            <person name="Tran Van P."/>
        </authorList>
    </citation>
    <scope>NUCLEOTIDE SEQUENCE</scope>
</reference>
<evidence type="ECO:0000256" key="9">
    <source>
        <dbReference type="ARBA" id="ARBA00052530"/>
    </source>
</evidence>